<comment type="caution">
    <text evidence="2">The sequence shown here is derived from an EMBL/GenBank/DDBJ whole genome shotgun (WGS) entry which is preliminary data.</text>
</comment>
<feature type="chain" id="PRO_5042099288" evidence="1">
    <location>
        <begin position="18"/>
        <end position="277"/>
    </location>
</feature>
<dbReference type="Proteomes" id="UP001283361">
    <property type="component" value="Unassembled WGS sequence"/>
</dbReference>
<dbReference type="EMBL" id="JAWDGP010006359">
    <property type="protein sequence ID" value="KAK3742399.1"/>
    <property type="molecule type" value="Genomic_DNA"/>
</dbReference>
<dbReference type="AlphaFoldDB" id="A0AAE1CXP0"/>
<evidence type="ECO:0000256" key="1">
    <source>
        <dbReference type="SAM" id="SignalP"/>
    </source>
</evidence>
<name>A0AAE1CXP0_9GAST</name>
<evidence type="ECO:0000313" key="2">
    <source>
        <dbReference type="EMBL" id="KAK3742399.1"/>
    </source>
</evidence>
<protein>
    <submittedName>
        <fullName evidence="2">Uncharacterized protein</fullName>
    </submittedName>
</protein>
<keyword evidence="3" id="KW-1185">Reference proteome</keyword>
<organism evidence="2 3">
    <name type="scientific">Elysia crispata</name>
    <name type="common">lettuce slug</name>
    <dbReference type="NCBI Taxonomy" id="231223"/>
    <lineage>
        <taxon>Eukaryota</taxon>
        <taxon>Metazoa</taxon>
        <taxon>Spiralia</taxon>
        <taxon>Lophotrochozoa</taxon>
        <taxon>Mollusca</taxon>
        <taxon>Gastropoda</taxon>
        <taxon>Heterobranchia</taxon>
        <taxon>Euthyneura</taxon>
        <taxon>Panpulmonata</taxon>
        <taxon>Sacoglossa</taxon>
        <taxon>Placobranchoidea</taxon>
        <taxon>Plakobranchidae</taxon>
        <taxon>Elysia</taxon>
    </lineage>
</organism>
<sequence>MKLGLLAIAMALMGGLAHGYFRGSGSGRYPGGGTGIGGHRGGGIRGWGRRSVVSRRDAEAAAAAAAAVGDGDDGETPTVAELSALVQTLLSSAKEGMKLDAIGAAAVLIQQAADKIVDAQGGEVEASDVQKVIDDAAASFSGVVAVSSLFDEPLTYEANKMDAALCLLNTLDTKATEQDAAGESTQATVAAVSMTAQAMQDIMADTVGIIAFTYDLEKQKDVNKRWEVNGNVHKDPLGRYSYGVQLSHSWGRKRRAATRTKRGSFEGSLKFHWGKKQ</sequence>
<evidence type="ECO:0000313" key="3">
    <source>
        <dbReference type="Proteomes" id="UP001283361"/>
    </source>
</evidence>
<accession>A0AAE1CXP0</accession>
<gene>
    <name evidence="2" type="ORF">RRG08_001471</name>
</gene>
<keyword evidence="1" id="KW-0732">Signal</keyword>
<reference evidence="2" key="1">
    <citation type="journal article" date="2023" name="G3 (Bethesda)">
        <title>A reference genome for the long-term kleptoplast-retaining sea slug Elysia crispata morphotype clarki.</title>
        <authorList>
            <person name="Eastman K.E."/>
            <person name="Pendleton A.L."/>
            <person name="Shaikh M.A."/>
            <person name="Suttiyut T."/>
            <person name="Ogas R."/>
            <person name="Tomko P."/>
            <person name="Gavelis G."/>
            <person name="Widhalm J.R."/>
            <person name="Wisecaver J.H."/>
        </authorList>
    </citation>
    <scope>NUCLEOTIDE SEQUENCE</scope>
    <source>
        <strain evidence="2">ECLA1</strain>
    </source>
</reference>
<feature type="signal peptide" evidence="1">
    <location>
        <begin position="1"/>
        <end position="17"/>
    </location>
</feature>
<proteinExistence type="predicted"/>